<dbReference type="Proteomes" id="UP000035681">
    <property type="component" value="Unplaced"/>
</dbReference>
<sequence length="397" mass="45721">NKQYILKKTGIFKVNGYPNSNDFGTLSFVTPSNVVGRLLKCSQKSKNNKMKSENGQINDQLLEIKKILEEEKKLDWQRTPFEDIINGLFSFHLIKGKDGKITYNFGEKFFPQFDNRSSIINPPLDLMVGVEEYLQKSYSPISLCHWDLIVNIHKKIEELIITSLGERSEHKFISFMYDGIIFIERLKNSTSPISSKDIEKAYMKRRLNKFCTIPYNKKNPDTYSPVNFEEGYYVTKCGTFQVGEYAIKVTFTGDFDAIDPNNKCIGNNFMKIKVCPGHIFHLLNGVALYKTWAQSYISGNRVIGAGIRRKTLVKEVKYVHLPELETKIPISKSKIINFVGKCLMRIVSTCKKNPEKYVIIPEDKISLRIVGEDFMKGMNFSRPTKEFLSVFPETKED</sequence>
<dbReference type="Pfam" id="PF08652">
    <property type="entry name" value="RAI1"/>
    <property type="match status" value="1"/>
</dbReference>
<evidence type="ECO:0000313" key="2">
    <source>
        <dbReference type="Proteomes" id="UP000035681"/>
    </source>
</evidence>
<keyword evidence="2" id="KW-1185">Reference proteome</keyword>
<feature type="domain" description="RAI1-like" evidence="1">
    <location>
        <begin position="152"/>
        <end position="358"/>
    </location>
</feature>
<evidence type="ECO:0000259" key="1">
    <source>
        <dbReference type="Pfam" id="PF08652"/>
    </source>
</evidence>
<dbReference type="WBParaSite" id="TCONS_00011606.p1">
    <property type="protein sequence ID" value="TCONS_00011606.p1"/>
    <property type="gene ID" value="XLOC_006200"/>
</dbReference>
<organism evidence="2 3">
    <name type="scientific">Strongyloides stercoralis</name>
    <name type="common">Threadworm</name>
    <dbReference type="NCBI Taxonomy" id="6248"/>
    <lineage>
        <taxon>Eukaryota</taxon>
        <taxon>Metazoa</taxon>
        <taxon>Ecdysozoa</taxon>
        <taxon>Nematoda</taxon>
        <taxon>Chromadorea</taxon>
        <taxon>Rhabditida</taxon>
        <taxon>Tylenchina</taxon>
        <taxon>Panagrolaimomorpha</taxon>
        <taxon>Strongyloidoidea</taxon>
        <taxon>Strongyloididae</taxon>
        <taxon>Strongyloides</taxon>
    </lineage>
</organism>
<dbReference type="InterPro" id="IPR013961">
    <property type="entry name" value="RAI1"/>
</dbReference>
<proteinExistence type="predicted"/>
<accession>A0AAF5I2A4</accession>
<name>A0AAF5I2A4_STRER</name>
<reference evidence="3" key="1">
    <citation type="submission" date="2024-02" db="UniProtKB">
        <authorList>
            <consortium name="WormBaseParasite"/>
        </authorList>
    </citation>
    <scope>IDENTIFICATION</scope>
</reference>
<dbReference type="AlphaFoldDB" id="A0AAF5I2A4"/>
<protein>
    <submittedName>
        <fullName evidence="3">Decapping nuclease</fullName>
    </submittedName>
</protein>
<evidence type="ECO:0000313" key="3">
    <source>
        <dbReference type="WBParaSite" id="TCONS_00011606.p1"/>
    </source>
</evidence>